<evidence type="ECO:0000313" key="1">
    <source>
        <dbReference type="EMBL" id="KAJ9085435.1"/>
    </source>
</evidence>
<protein>
    <submittedName>
        <fullName evidence="1">Uncharacterized protein</fullName>
    </submittedName>
</protein>
<keyword evidence="2" id="KW-1185">Reference proteome</keyword>
<dbReference type="EMBL" id="QTSX02000763">
    <property type="protein sequence ID" value="KAJ9085435.1"/>
    <property type="molecule type" value="Genomic_DNA"/>
</dbReference>
<comment type="caution">
    <text evidence="1">The sequence shown here is derived from an EMBL/GenBank/DDBJ whole genome shotgun (WGS) entry which is preliminary data.</text>
</comment>
<dbReference type="Proteomes" id="UP001165960">
    <property type="component" value="Unassembled WGS sequence"/>
</dbReference>
<proteinExistence type="predicted"/>
<gene>
    <name evidence="1" type="ORF">DSO57_1014087</name>
</gene>
<accession>A0ACC2UEE8</accession>
<evidence type="ECO:0000313" key="2">
    <source>
        <dbReference type="Proteomes" id="UP001165960"/>
    </source>
</evidence>
<reference evidence="1" key="1">
    <citation type="submission" date="2022-04" db="EMBL/GenBank/DDBJ databases">
        <title>Genome of the entomopathogenic fungus Entomophthora muscae.</title>
        <authorList>
            <person name="Elya C."/>
            <person name="Lovett B.R."/>
            <person name="Lee E."/>
            <person name="Macias A.M."/>
            <person name="Hajek A.E."/>
            <person name="De Bivort B.L."/>
            <person name="Kasson M.T."/>
            <person name="De Fine Licht H.H."/>
            <person name="Stajich J.E."/>
        </authorList>
    </citation>
    <scope>NUCLEOTIDE SEQUENCE</scope>
    <source>
        <strain evidence="1">Berkeley</strain>
    </source>
</reference>
<name>A0ACC2UEE8_9FUNG</name>
<organism evidence="1 2">
    <name type="scientific">Entomophthora muscae</name>
    <dbReference type="NCBI Taxonomy" id="34485"/>
    <lineage>
        <taxon>Eukaryota</taxon>
        <taxon>Fungi</taxon>
        <taxon>Fungi incertae sedis</taxon>
        <taxon>Zoopagomycota</taxon>
        <taxon>Entomophthoromycotina</taxon>
        <taxon>Entomophthoromycetes</taxon>
        <taxon>Entomophthorales</taxon>
        <taxon>Entomophthoraceae</taxon>
        <taxon>Entomophthora</taxon>
    </lineage>
</organism>
<sequence>MSLSKFALGSNIRRVLAYALRPFCSSSLARVNTKGDEESLLKPSKNQVLSLYRNLLRASKGFHGYNFQQYAIRRTKDSFRSNKDIDEAAAIKAYQTGNNDLEVIRRQSIISNLFTSDKLVIEK</sequence>